<dbReference type="RefSeq" id="WP_006903920.1">
    <property type="nucleotide sequence ID" value="NZ_JH976535.1"/>
</dbReference>
<comment type="similarity">
    <text evidence="1">Belongs to the YggT family.</text>
</comment>
<organism evidence="3 4">
    <name type="scientific">Thermaerobacter subterraneus DSM 13965</name>
    <dbReference type="NCBI Taxonomy" id="867903"/>
    <lineage>
        <taxon>Bacteria</taxon>
        <taxon>Bacillati</taxon>
        <taxon>Bacillota</taxon>
        <taxon>Clostridia</taxon>
        <taxon>Eubacteriales</taxon>
        <taxon>Clostridiales Family XVII. Incertae Sedis</taxon>
        <taxon>Thermaerobacter</taxon>
    </lineage>
</organism>
<dbReference type="OrthoDB" id="283553at2"/>
<feature type="transmembrane region" description="Helical" evidence="2">
    <location>
        <begin position="75"/>
        <end position="96"/>
    </location>
</feature>
<keyword evidence="4" id="KW-1185">Reference proteome</keyword>
<evidence type="ECO:0000256" key="2">
    <source>
        <dbReference type="SAM" id="Phobius"/>
    </source>
</evidence>
<dbReference type="PANTHER" id="PTHR33219:SF14">
    <property type="entry name" value="PROTEIN COFACTOR ASSEMBLY OF COMPLEX C SUBUNIT B CCB3, CHLOROPLASTIC-RELATED"/>
    <property type="match status" value="1"/>
</dbReference>
<name>K6QFQ3_9FIRM</name>
<dbReference type="PANTHER" id="PTHR33219">
    <property type="entry name" value="YLMG HOMOLOG PROTEIN 2, CHLOROPLASTIC"/>
    <property type="match status" value="1"/>
</dbReference>
<keyword evidence="2" id="KW-0812">Transmembrane</keyword>
<dbReference type="HOGENOM" id="CLU_136788_1_0_9"/>
<evidence type="ECO:0000313" key="3">
    <source>
        <dbReference type="EMBL" id="EKP95886.1"/>
    </source>
</evidence>
<dbReference type="STRING" id="867903.ThesuDRAFT_01647"/>
<dbReference type="eggNOG" id="COG0762">
    <property type="taxonomic scope" value="Bacteria"/>
</dbReference>
<comment type="caution">
    <text evidence="3">The sequence shown here is derived from an EMBL/GenBank/DDBJ whole genome shotgun (WGS) entry which is preliminary data.</text>
</comment>
<feature type="transmembrane region" description="Helical" evidence="2">
    <location>
        <begin position="12"/>
        <end position="34"/>
    </location>
</feature>
<dbReference type="EMBL" id="AENY02000002">
    <property type="protein sequence ID" value="EKP95886.1"/>
    <property type="molecule type" value="Genomic_DNA"/>
</dbReference>
<reference evidence="3" key="1">
    <citation type="submission" date="2010-10" db="EMBL/GenBank/DDBJ databases">
        <authorList>
            <consortium name="US DOE Joint Genome Institute (JGI-PGF)"/>
            <person name="Lucas S."/>
            <person name="Copeland A."/>
            <person name="Lapidus A."/>
            <person name="Bruce D."/>
            <person name="Goodwin L."/>
            <person name="Pitluck S."/>
            <person name="Kyrpides N."/>
            <person name="Mavromatis K."/>
            <person name="Detter J.C."/>
            <person name="Han C."/>
            <person name="Land M."/>
            <person name="Hauser L."/>
            <person name="Markowitz V."/>
            <person name="Cheng J.-F."/>
            <person name="Hugenholtz P."/>
            <person name="Woyke T."/>
            <person name="Wu D."/>
            <person name="Pukall R."/>
            <person name="Wahrenburg C."/>
            <person name="Brambilla E."/>
            <person name="Klenk H.-P."/>
            <person name="Eisen J.A."/>
        </authorList>
    </citation>
    <scope>NUCLEOTIDE SEQUENCE [LARGE SCALE GENOMIC DNA]</scope>
    <source>
        <strain evidence="3">DSM 13965</strain>
    </source>
</reference>
<dbReference type="AlphaFoldDB" id="K6QFQ3"/>
<keyword evidence="2" id="KW-0472">Membrane</keyword>
<gene>
    <name evidence="3" type="ORF">ThesuDRAFT_01647</name>
</gene>
<dbReference type="Pfam" id="PF02325">
    <property type="entry name" value="CCB3_YggT"/>
    <property type="match status" value="1"/>
</dbReference>
<reference evidence="3" key="2">
    <citation type="submission" date="2012-10" db="EMBL/GenBank/DDBJ databases">
        <title>Improved high-quality draft of Thermaerobacter subterraneus C21, DSM 13965.</title>
        <authorList>
            <consortium name="DOE Joint Genome Institute"/>
            <person name="Eisen J."/>
            <person name="Huntemann M."/>
            <person name="Wei C.-L."/>
            <person name="Han J."/>
            <person name="Detter J.C."/>
            <person name="Han C."/>
            <person name="Tapia R."/>
            <person name="Chen A."/>
            <person name="Kyrpides N."/>
            <person name="Mavromatis K."/>
            <person name="Markowitz V."/>
            <person name="Szeto E."/>
            <person name="Ivanova N."/>
            <person name="Mikhailova N."/>
            <person name="Ovchinnikova G."/>
            <person name="Pagani I."/>
            <person name="Pati A."/>
            <person name="Goodwin L."/>
            <person name="Nordberg H.P."/>
            <person name="Cantor M.N."/>
            <person name="Hua S.X."/>
            <person name="Woyke T."/>
            <person name="Eisen J."/>
            <person name="Klenk H.-P."/>
        </authorList>
    </citation>
    <scope>NUCLEOTIDE SEQUENCE [LARGE SCALE GENOMIC DNA]</scope>
    <source>
        <strain evidence="3">DSM 13965</strain>
    </source>
</reference>
<dbReference type="GO" id="GO:0016020">
    <property type="term" value="C:membrane"/>
    <property type="evidence" value="ECO:0007669"/>
    <property type="project" value="InterPro"/>
</dbReference>
<dbReference type="InterPro" id="IPR003425">
    <property type="entry name" value="CCB3/YggT"/>
</dbReference>
<evidence type="ECO:0000256" key="1">
    <source>
        <dbReference type="ARBA" id="ARBA00010894"/>
    </source>
</evidence>
<protein>
    <submittedName>
        <fullName evidence="3">Integral membrane protein</fullName>
    </submittedName>
</protein>
<proteinExistence type="inferred from homology"/>
<evidence type="ECO:0000313" key="4">
    <source>
        <dbReference type="Proteomes" id="UP000005710"/>
    </source>
</evidence>
<keyword evidence="2" id="KW-1133">Transmembrane helix</keyword>
<sequence length="97" mass="11209">MTDLLVLFLVRLIQGLATAFFWLLLIRVIMSWFIQGNYNRTFHDIYRVLVQLTEPVLAPIRRVMPATGPLDLSPLVALLLVQLVERLLVSLLYRLFG</sequence>
<dbReference type="Proteomes" id="UP000005710">
    <property type="component" value="Unassembled WGS sequence"/>
</dbReference>
<accession>K6QFQ3</accession>